<dbReference type="EMBL" id="CP015772">
    <property type="protein sequence ID" value="ANH83929.1"/>
    <property type="molecule type" value="Genomic_DNA"/>
</dbReference>
<organism evidence="4 5">
    <name type="scientific">Niabella ginsenosidivorans</name>
    <dbReference type="NCBI Taxonomy" id="1176587"/>
    <lineage>
        <taxon>Bacteria</taxon>
        <taxon>Pseudomonadati</taxon>
        <taxon>Bacteroidota</taxon>
        <taxon>Chitinophagia</taxon>
        <taxon>Chitinophagales</taxon>
        <taxon>Chitinophagaceae</taxon>
        <taxon>Niabella</taxon>
    </lineage>
</organism>
<feature type="domain" description="Response regulatory" evidence="3">
    <location>
        <begin position="1"/>
        <end position="113"/>
    </location>
</feature>
<evidence type="ECO:0000313" key="5">
    <source>
        <dbReference type="Proteomes" id="UP000077667"/>
    </source>
</evidence>
<proteinExistence type="predicted"/>
<dbReference type="CDD" id="cd00156">
    <property type="entry name" value="REC"/>
    <property type="match status" value="1"/>
</dbReference>
<sequence>MIIDDEDDMYFLLRNILRQRKIEALWAGSISDALDTLQREPDIFLIFLDNRLPDGLGYQHIQQFKAISPASIVMITAYDTSYDRKMAKDYGADDFIGKPFTKDSILTIVDRIISSRAL</sequence>
<name>A0A1A9IA66_9BACT</name>
<dbReference type="Proteomes" id="UP000077667">
    <property type="component" value="Chromosome"/>
</dbReference>
<dbReference type="STRING" id="1176587.A8C56_13675"/>
<dbReference type="InterPro" id="IPR001789">
    <property type="entry name" value="Sig_transdc_resp-reg_receiver"/>
</dbReference>
<dbReference type="PANTHER" id="PTHR44591">
    <property type="entry name" value="STRESS RESPONSE REGULATOR PROTEIN 1"/>
    <property type="match status" value="1"/>
</dbReference>
<reference evidence="4 5" key="1">
    <citation type="submission" date="2016-05" db="EMBL/GenBank/DDBJ databases">
        <title>Niabella ginsenosidivorans BS26 whole genome sequencing.</title>
        <authorList>
            <person name="Im W.T."/>
            <person name="Siddiqi M.Z."/>
        </authorList>
    </citation>
    <scope>NUCLEOTIDE SEQUENCE [LARGE SCALE GENOMIC DNA]</scope>
    <source>
        <strain evidence="4 5">BS26</strain>
    </source>
</reference>
<accession>A0A1A9IA66</accession>
<evidence type="ECO:0000259" key="3">
    <source>
        <dbReference type="PROSITE" id="PS50110"/>
    </source>
</evidence>
<keyword evidence="1 2" id="KW-0597">Phosphoprotein</keyword>
<evidence type="ECO:0000256" key="2">
    <source>
        <dbReference type="PROSITE-ProRule" id="PRU00169"/>
    </source>
</evidence>
<dbReference type="Gene3D" id="3.40.50.2300">
    <property type="match status" value="1"/>
</dbReference>
<protein>
    <submittedName>
        <fullName evidence="4">Response regulator receiver protein</fullName>
    </submittedName>
</protein>
<keyword evidence="5" id="KW-1185">Reference proteome</keyword>
<dbReference type="OrthoDB" id="9789181at2"/>
<evidence type="ECO:0000256" key="1">
    <source>
        <dbReference type="ARBA" id="ARBA00022553"/>
    </source>
</evidence>
<dbReference type="PANTHER" id="PTHR44591:SF3">
    <property type="entry name" value="RESPONSE REGULATORY DOMAIN-CONTAINING PROTEIN"/>
    <property type="match status" value="1"/>
</dbReference>
<gene>
    <name evidence="4" type="ORF">A8C56_13675</name>
</gene>
<dbReference type="AlphaFoldDB" id="A0A1A9IA66"/>
<dbReference type="SUPFAM" id="SSF52172">
    <property type="entry name" value="CheY-like"/>
    <property type="match status" value="1"/>
</dbReference>
<dbReference type="InterPro" id="IPR011006">
    <property type="entry name" value="CheY-like_superfamily"/>
</dbReference>
<feature type="modified residue" description="4-aspartylphosphate" evidence="2">
    <location>
        <position position="49"/>
    </location>
</feature>
<evidence type="ECO:0000313" key="4">
    <source>
        <dbReference type="EMBL" id="ANH83929.1"/>
    </source>
</evidence>
<dbReference type="KEGG" id="nia:A8C56_13675"/>
<dbReference type="InterPro" id="IPR050595">
    <property type="entry name" value="Bact_response_regulator"/>
</dbReference>
<dbReference type="SMART" id="SM00448">
    <property type="entry name" value="REC"/>
    <property type="match status" value="1"/>
</dbReference>
<dbReference type="Pfam" id="PF00072">
    <property type="entry name" value="Response_reg"/>
    <property type="match status" value="1"/>
</dbReference>
<dbReference type="GO" id="GO:0000160">
    <property type="term" value="P:phosphorelay signal transduction system"/>
    <property type="evidence" value="ECO:0007669"/>
    <property type="project" value="InterPro"/>
</dbReference>
<dbReference type="PROSITE" id="PS50110">
    <property type="entry name" value="RESPONSE_REGULATORY"/>
    <property type="match status" value="1"/>
</dbReference>